<accession>A0A951QK75</accession>
<reference evidence="5" key="1">
    <citation type="submission" date="2021-05" db="EMBL/GenBank/DDBJ databases">
        <authorList>
            <person name="Pietrasiak N."/>
            <person name="Ward R."/>
            <person name="Stajich J.E."/>
            <person name="Kurbessoian T."/>
        </authorList>
    </citation>
    <scope>NUCLEOTIDE SEQUENCE</scope>
    <source>
        <strain evidence="5">GSE-NOS-MK-12-04C</strain>
    </source>
</reference>
<dbReference type="PROSITE" id="PS50005">
    <property type="entry name" value="TPR"/>
    <property type="match status" value="1"/>
</dbReference>
<dbReference type="InterPro" id="IPR036869">
    <property type="entry name" value="J_dom_sf"/>
</dbReference>
<dbReference type="Gene3D" id="1.25.40.10">
    <property type="entry name" value="Tetratricopeptide repeat domain"/>
    <property type="match status" value="1"/>
</dbReference>
<dbReference type="Proteomes" id="UP000729701">
    <property type="component" value="Unassembled WGS sequence"/>
</dbReference>
<feature type="compositionally biased region" description="Low complexity" evidence="3">
    <location>
        <begin position="174"/>
        <end position="189"/>
    </location>
</feature>
<reference evidence="5" key="2">
    <citation type="journal article" date="2022" name="Microbiol. Resour. Announc.">
        <title>Metagenome Sequencing to Explore Phylogenomics of Terrestrial Cyanobacteria.</title>
        <authorList>
            <person name="Ward R.D."/>
            <person name="Stajich J.E."/>
            <person name="Johansen J.R."/>
            <person name="Huntemann M."/>
            <person name="Clum A."/>
            <person name="Foster B."/>
            <person name="Foster B."/>
            <person name="Roux S."/>
            <person name="Palaniappan K."/>
            <person name="Varghese N."/>
            <person name="Mukherjee S."/>
            <person name="Reddy T.B.K."/>
            <person name="Daum C."/>
            <person name="Copeland A."/>
            <person name="Chen I.A."/>
            <person name="Ivanova N.N."/>
            <person name="Kyrpides N.C."/>
            <person name="Shapiro N."/>
            <person name="Eloe-Fadrosh E.A."/>
            <person name="Pietrasiak N."/>
        </authorList>
    </citation>
    <scope>NUCLEOTIDE SEQUENCE</scope>
    <source>
        <strain evidence="5">GSE-NOS-MK-12-04C</strain>
    </source>
</reference>
<dbReference type="GO" id="GO:0044571">
    <property type="term" value="P:[2Fe-2S] cluster assembly"/>
    <property type="evidence" value="ECO:0007669"/>
    <property type="project" value="InterPro"/>
</dbReference>
<name>A0A951QK75_9CYAN</name>
<evidence type="ECO:0000259" key="4">
    <source>
        <dbReference type="PROSITE" id="PS50076"/>
    </source>
</evidence>
<dbReference type="PROSITE" id="PS50076">
    <property type="entry name" value="DNAJ_2"/>
    <property type="match status" value="1"/>
</dbReference>
<dbReference type="EMBL" id="JAHHGZ010000010">
    <property type="protein sequence ID" value="MBW4667954.1"/>
    <property type="molecule type" value="Genomic_DNA"/>
</dbReference>
<dbReference type="GO" id="GO:0051087">
    <property type="term" value="F:protein-folding chaperone binding"/>
    <property type="evidence" value="ECO:0007669"/>
    <property type="project" value="InterPro"/>
</dbReference>
<proteinExistence type="predicted"/>
<comment type="caution">
    <text evidence="5">The sequence shown here is derived from an EMBL/GenBank/DDBJ whole genome shotgun (WGS) entry which is preliminary data.</text>
</comment>
<dbReference type="InterPro" id="IPR011990">
    <property type="entry name" value="TPR-like_helical_dom_sf"/>
</dbReference>
<evidence type="ECO:0000313" key="6">
    <source>
        <dbReference type="Proteomes" id="UP000729701"/>
    </source>
</evidence>
<dbReference type="AlphaFoldDB" id="A0A951QK75"/>
<feature type="domain" description="J" evidence="4">
    <location>
        <begin position="16"/>
        <end position="87"/>
    </location>
</feature>
<feature type="repeat" description="TPR" evidence="2">
    <location>
        <begin position="232"/>
        <end position="265"/>
    </location>
</feature>
<evidence type="ECO:0000256" key="1">
    <source>
        <dbReference type="ARBA" id="ARBA00025596"/>
    </source>
</evidence>
<feature type="region of interest" description="Disordered" evidence="3">
    <location>
        <begin position="276"/>
        <end position="317"/>
    </location>
</feature>
<dbReference type="CDD" id="cd06257">
    <property type="entry name" value="DnaJ"/>
    <property type="match status" value="1"/>
</dbReference>
<organism evidence="5 6">
    <name type="scientific">Cyanomargarita calcarea GSE-NOS-MK-12-04C</name>
    <dbReference type="NCBI Taxonomy" id="2839659"/>
    <lineage>
        <taxon>Bacteria</taxon>
        <taxon>Bacillati</taxon>
        <taxon>Cyanobacteriota</taxon>
        <taxon>Cyanophyceae</taxon>
        <taxon>Nostocales</taxon>
        <taxon>Cyanomargaritaceae</taxon>
        <taxon>Cyanomargarita</taxon>
    </lineage>
</organism>
<feature type="region of interest" description="Disordered" evidence="3">
    <location>
        <begin position="163"/>
        <end position="199"/>
    </location>
</feature>
<dbReference type="SMART" id="SM00028">
    <property type="entry name" value="TPR"/>
    <property type="match status" value="2"/>
</dbReference>
<feature type="compositionally biased region" description="Gly residues" evidence="3">
    <location>
        <begin position="302"/>
        <end position="317"/>
    </location>
</feature>
<dbReference type="SUPFAM" id="SSF46565">
    <property type="entry name" value="Chaperone J-domain"/>
    <property type="match status" value="1"/>
</dbReference>
<evidence type="ECO:0000313" key="5">
    <source>
        <dbReference type="EMBL" id="MBW4667954.1"/>
    </source>
</evidence>
<protein>
    <submittedName>
        <fullName evidence="5">J domain-containing protein</fullName>
    </submittedName>
</protein>
<evidence type="ECO:0000256" key="3">
    <source>
        <dbReference type="SAM" id="MobiDB-lite"/>
    </source>
</evidence>
<dbReference type="InterPro" id="IPR019734">
    <property type="entry name" value="TPR_rpt"/>
</dbReference>
<dbReference type="SMART" id="SM00271">
    <property type="entry name" value="DnaJ"/>
    <property type="match status" value="1"/>
</dbReference>
<dbReference type="InterPro" id="IPR004640">
    <property type="entry name" value="HscB"/>
</dbReference>
<dbReference type="PANTHER" id="PTHR14021:SF15">
    <property type="entry name" value="IRON-SULFUR CLUSTER CO-CHAPERONE PROTEIN HSCB"/>
    <property type="match status" value="1"/>
</dbReference>
<dbReference type="Gene3D" id="1.10.287.110">
    <property type="entry name" value="DnaJ domain"/>
    <property type="match status" value="1"/>
</dbReference>
<dbReference type="InterPro" id="IPR001623">
    <property type="entry name" value="DnaJ_domain"/>
</dbReference>
<comment type="function">
    <text evidence="1">Co-chaperone involved in the maturation of iron-sulfur cluster-containing proteins. Seems to help targeting proteins to be folded toward HscA.</text>
</comment>
<feature type="compositionally biased region" description="Polar residues" evidence="3">
    <location>
        <begin position="286"/>
        <end position="296"/>
    </location>
</feature>
<gene>
    <name evidence="5" type="ORF">KME60_11115</name>
</gene>
<dbReference type="GO" id="GO:0001671">
    <property type="term" value="F:ATPase activator activity"/>
    <property type="evidence" value="ECO:0007669"/>
    <property type="project" value="InterPro"/>
</dbReference>
<keyword evidence="2" id="KW-0802">TPR repeat</keyword>
<dbReference type="PANTHER" id="PTHR14021">
    <property type="entry name" value="IRON-SULFUR CLUSTER CO-CHAPERONE PROTEIN HSCB"/>
    <property type="match status" value="1"/>
</dbReference>
<sequence length="317" mass="34863">MSLKIDRGLFRYDFIDYHAVLCVPVDADVKDIRKRYIKIARHLHPDSSATGSPKEKQLASELLSKLVNPAYEKLSVDRSRAEYIIVLSQMGKRLVQESASVEFHTELGRQMASAGNVEQIYRNAIAKIAETQYDSLEKALQVIAQISELNLVYLMRTAGKAFSHNAPPPPPPASQAKSSNSNSQPKAAATPPSEPSPGTQYIRRAQELIAKNQWAPARVELQDALKLEPNNSRCHSLIGVVYLKQNQTTMAKVHFDRALQLDPKDETALEGKRRIEQLLGHKPSVTKPTASSTTGVKQPDKSGGGGLFGGLFGGKKK</sequence>
<dbReference type="SUPFAM" id="SSF48452">
    <property type="entry name" value="TPR-like"/>
    <property type="match status" value="1"/>
</dbReference>
<evidence type="ECO:0000256" key="2">
    <source>
        <dbReference type="PROSITE-ProRule" id="PRU00339"/>
    </source>
</evidence>
<dbReference type="Pfam" id="PF00226">
    <property type="entry name" value="DnaJ"/>
    <property type="match status" value="1"/>
</dbReference>